<dbReference type="PIRSF" id="PIRSF003230">
    <property type="entry name" value="YbgC"/>
    <property type="match status" value="1"/>
</dbReference>
<dbReference type="InterPro" id="IPR006684">
    <property type="entry name" value="YbgC/YbaW"/>
</dbReference>
<protein>
    <submittedName>
        <fullName evidence="3">Thioesterase</fullName>
    </submittedName>
</protein>
<keyword evidence="4" id="KW-1185">Reference proteome</keyword>
<dbReference type="Gene3D" id="3.10.129.10">
    <property type="entry name" value="Hotdog Thioesterase"/>
    <property type="match status" value="1"/>
</dbReference>
<dbReference type="Pfam" id="PF13279">
    <property type="entry name" value="4HBT_2"/>
    <property type="match status" value="1"/>
</dbReference>
<reference evidence="3 4" key="1">
    <citation type="submission" date="2022-01" db="EMBL/GenBank/DDBJ databases">
        <title>Whole genome-based taxonomy of the Shewanellaceae.</title>
        <authorList>
            <person name="Martin-Rodriguez A.J."/>
        </authorList>
    </citation>
    <scope>NUCLEOTIDE SEQUENCE [LARGE SCALE GENOMIC DNA]</scope>
    <source>
        <strain evidence="3 4">DSM 21332</strain>
    </source>
</reference>
<dbReference type="PROSITE" id="PS01328">
    <property type="entry name" value="4HBCOA_THIOESTERASE"/>
    <property type="match status" value="1"/>
</dbReference>
<comment type="similarity">
    <text evidence="1">Belongs to the 4-hydroxybenzoyl-CoA thioesterase family.</text>
</comment>
<dbReference type="PANTHER" id="PTHR31793">
    <property type="entry name" value="4-HYDROXYBENZOYL-COA THIOESTERASE FAMILY MEMBER"/>
    <property type="match status" value="1"/>
</dbReference>
<accession>A0ABT0N2Z2</accession>
<dbReference type="EMBL" id="JAKIKT010000001">
    <property type="protein sequence ID" value="MCL2912813.1"/>
    <property type="molecule type" value="Genomic_DNA"/>
</dbReference>
<sequence length="139" mass="16280">MDKLNFSREFHYPVQIFYEDTDFSGVVYHANFLRYFERAREEMIGAKLLKQLWQEQGCGFAVYRCDMTCHQGVEFADMLDIRSQVAFESQFRTVWKQSIWREGASRPAVTATIEMVSLGPDKQLIAIPEQVLSRLQQEV</sequence>
<dbReference type="Proteomes" id="UP001202831">
    <property type="component" value="Unassembled WGS sequence"/>
</dbReference>
<evidence type="ECO:0000313" key="3">
    <source>
        <dbReference type="EMBL" id="MCL2912813.1"/>
    </source>
</evidence>
<organism evidence="3 4">
    <name type="scientific">Shewanella corallii</name>
    <dbReference type="NCBI Taxonomy" id="560080"/>
    <lineage>
        <taxon>Bacteria</taxon>
        <taxon>Pseudomonadati</taxon>
        <taxon>Pseudomonadota</taxon>
        <taxon>Gammaproteobacteria</taxon>
        <taxon>Alteromonadales</taxon>
        <taxon>Shewanellaceae</taxon>
        <taxon>Shewanella</taxon>
    </lineage>
</organism>
<keyword evidence="2" id="KW-0378">Hydrolase</keyword>
<dbReference type="SUPFAM" id="SSF54637">
    <property type="entry name" value="Thioesterase/thiol ester dehydrase-isomerase"/>
    <property type="match status" value="1"/>
</dbReference>
<evidence type="ECO:0000256" key="2">
    <source>
        <dbReference type="ARBA" id="ARBA00022801"/>
    </source>
</evidence>
<evidence type="ECO:0000256" key="1">
    <source>
        <dbReference type="ARBA" id="ARBA00005953"/>
    </source>
</evidence>
<dbReference type="InterPro" id="IPR050563">
    <property type="entry name" value="4-hydroxybenzoyl-CoA_TE"/>
</dbReference>
<dbReference type="InterPro" id="IPR008272">
    <property type="entry name" value="HB-CoA_thioesterase_AS"/>
</dbReference>
<dbReference type="CDD" id="cd00586">
    <property type="entry name" value="4HBT"/>
    <property type="match status" value="1"/>
</dbReference>
<dbReference type="InterPro" id="IPR029069">
    <property type="entry name" value="HotDog_dom_sf"/>
</dbReference>
<proteinExistence type="inferred from homology"/>
<evidence type="ECO:0000313" key="4">
    <source>
        <dbReference type="Proteomes" id="UP001202831"/>
    </source>
</evidence>
<dbReference type="PANTHER" id="PTHR31793:SF37">
    <property type="entry name" value="ACYL-COA THIOESTER HYDROLASE YBGC"/>
    <property type="match status" value="1"/>
</dbReference>
<comment type="caution">
    <text evidence="3">The sequence shown here is derived from an EMBL/GenBank/DDBJ whole genome shotgun (WGS) entry which is preliminary data.</text>
</comment>
<gene>
    <name evidence="3" type="ORF">L2725_03270</name>
</gene>
<dbReference type="RefSeq" id="WP_249247633.1">
    <property type="nucleotide sequence ID" value="NZ_JAKIKT010000001.1"/>
</dbReference>
<name>A0ABT0N2Z2_9GAMM</name>